<dbReference type="InterPro" id="IPR029063">
    <property type="entry name" value="SAM-dependent_MTases_sf"/>
</dbReference>
<dbReference type="KEGG" id="vg:5659313"/>
<evidence type="ECO:0000313" key="1">
    <source>
        <dbReference type="EMBL" id="ABT14490.1"/>
    </source>
</evidence>
<keyword evidence="2" id="KW-1185">Reference proteome</keyword>
<dbReference type="GeneID" id="5659313"/>
<name>A7IVW6_PBCVN</name>
<dbReference type="Proteomes" id="UP000202419">
    <property type="component" value="Segment"/>
</dbReference>
<proteinExistence type="predicted"/>
<dbReference type="OrthoDB" id="30246at10239"/>
<reference evidence="1 2" key="1">
    <citation type="journal article" date="2007" name="Virology">
        <title>Sequence and annotation of the 369-kb NY-2A and the 345-kb AR158 viruses that infect Chlorella NC64A.</title>
        <authorList>
            <person name="Fitzgerald L.A."/>
            <person name="Graves M.V."/>
            <person name="Li X."/>
            <person name="Feldblyum T."/>
            <person name="Nierman W.C."/>
            <person name="Van Etten J.L."/>
        </authorList>
    </citation>
    <scope>NUCLEOTIDE SEQUENCE [LARGE SCALE GENOMIC DNA]</scope>
    <source>
        <strain evidence="1 2">NY-2A</strain>
    </source>
</reference>
<dbReference type="EMBL" id="DQ491002">
    <property type="protein sequence ID" value="ABT14490.1"/>
    <property type="molecule type" value="Genomic_DNA"/>
</dbReference>
<organism evidence="1 2">
    <name type="scientific">Paramecium bursaria Chlorella virus NY2A</name>
    <name type="common">PBCV-NY2A</name>
    <dbReference type="NCBI Taxonomy" id="46021"/>
    <lineage>
        <taxon>Viruses</taxon>
        <taxon>Varidnaviria</taxon>
        <taxon>Bamfordvirae</taxon>
        <taxon>Nucleocytoviricota</taxon>
        <taxon>Megaviricetes</taxon>
        <taxon>Algavirales</taxon>
        <taxon>Phycodnaviridae</taxon>
        <taxon>Chlorovirus</taxon>
        <taxon>Chlorovirus americanus</taxon>
    </lineage>
</organism>
<protein>
    <submittedName>
        <fullName evidence="1">Uncharacterized protein B091L</fullName>
    </submittedName>
</protein>
<accession>A7IVW6</accession>
<organismHost>
    <name type="scientific">Chlorella</name>
    <dbReference type="NCBI Taxonomy" id="3071"/>
</organismHost>
<dbReference type="Gene3D" id="3.40.50.150">
    <property type="entry name" value="Vaccinia Virus protein VP39"/>
    <property type="match status" value="1"/>
</dbReference>
<dbReference type="RefSeq" id="YP_001497287.1">
    <property type="nucleotide sequence ID" value="NC_009898.1"/>
</dbReference>
<sequence>MPFDKEIEANYVRTRDTISDINEHIPTLRSLASECTSVLALGVRTGVSNWAFITGLLDNVKENVRSRVAFVDVEPFNIDEELHLTENRIEILAAQCNDLELDLGDITFDLTFIDTWHVYGQLRRELDKFAPLTTKYLVMHDTTVDGVYGESVRCGWDINKQAVETGISAAEIARGLWPAVEEFLEAHPEWKLKKRYVNNNGLTILERTSV</sequence>
<gene>
    <name evidence="1" type="primary">B091L</name>
    <name evidence="1" type="ORF">NY2A_B091L</name>
</gene>
<evidence type="ECO:0000313" key="2">
    <source>
        <dbReference type="Proteomes" id="UP000202419"/>
    </source>
</evidence>